<dbReference type="EMBL" id="FWWU01000001">
    <property type="protein sequence ID" value="SMB77756.1"/>
    <property type="molecule type" value="Genomic_DNA"/>
</dbReference>
<keyword evidence="4" id="KW-0444">Lipid biosynthesis</keyword>
<evidence type="ECO:0000256" key="10">
    <source>
        <dbReference type="ARBA" id="ARBA00023160"/>
    </source>
</evidence>
<dbReference type="GO" id="GO:0046872">
    <property type="term" value="F:metal ion binding"/>
    <property type="evidence" value="ECO:0007669"/>
    <property type="project" value="UniProtKB-KW"/>
</dbReference>
<dbReference type="GO" id="GO:0006633">
    <property type="term" value="P:fatty acid biosynthetic process"/>
    <property type="evidence" value="ECO:0007669"/>
    <property type="project" value="UniProtKB-KW"/>
</dbReference>
<evidence type="ECO:0000256" key="2">
    <source>
        <dbReference type="ARBA" id="ARBA00008749"/>
    </source>
</evidence>
<protein>
    <submittedName>
        <fullName evidence="11">Acyl-[acyl-carrier-protein] desaturase</fullName>
    </submittedName>
</protein>
<organism evidence="11 12">
    <name type="scientific">Deinococcus hopiensis KR-140</name>
    <dbReference type="NCBI Taxonomy" id="695939"/>
    <lineage>
        <taxon>Bacteria</taxon>
        <taxon>Thermotogati</taxon>
        <taxon>Deinococcota</taxon>
        <taxon>Deinococci</taxon>
        <taxon>Deinococcales</taxon>
        <taxon>Deinococcaceae</taxon>
        <taxon>Deinococcus</taxon>
    </lineage>
</organism>
<dbReference type="InterPro" id="IPR009078">
    <property type="entry name" value="Ferritin-like_SF"/>
</dbReference>
<evidence type="ECO:0000313" key="11">
    <source>
        <dbReference type="EMBL" id="SMB77756.1"/>
    </source>
</evidence>
<name>A0A1W1U9I3_9DEIO</name>
<dbReference type="PANTHER" id="PTHR31155:SF9">
    <property type="entry name" value="STEAROYL-[ACYL-CARRIER-PROTEIN] 9-DESATURASE 7, CHLOROPLASTIC"/>
    <property type="match status" value="1"/>
</dbReference>
<keyword evidence="9" id="KW-0443">Lipid metabolism</keyword>
<keyword evidence="6" id="KW-0276">Fatty acid metabolism</keyword>
<comment type="similarity">
    <text evidence="2">Belongs to the fatty acid desaturase type 2 family.</text>
</comment>
<evidence type="ECO:0000256" key="7">
    <source>
        <dbReference type="ARBA" id="ARBA00023002"/>
    </source>
</evidence>
<comment type="subunit">
    <text evidence="3">Homodimer.</text>
</comment>
<dbReference type="STRING" id="695939.SAMN00790413_03902"/>
<sequence length="374" mass="43971">MWTVSIGFDIFPFTVLFEKRDNMTDRQLTLELEEHRPPVSPHRLSRQERERLIQRSFHSLYRWYTSRSQSTRNWNPDTSFDWSAFHTNHSPEVVRIIEGFYAVEQYAPDYTYELIRLVRRGYGRSHFTLRWGSEEEKHADLWRNALLFSRARSPEWIEDYTDELRRSAWTTPWEDPIRTLLYTVLQERATQVNYLNLARIARGEGKGALRRDVNPILAELSHVIAVDEAAHFNFFLEGARLYMYYFPEETLSGLKDVLQSFVMPAANIVPNYESFVQVLYDADVFGKRKYARDVVKYALEQLGVKSLKALDAGVHQSRQVPGEDGALFETRVPDALNMTFVEESLERLFGRLQQFEANTYLDRVSPSTFVRVVW</sequence>
<dbReference type="Gene3D" id="1.10.620.20">
    <property type="entry name" value="Ribonucleotide Reductase, subunit A"/>
    <property type="match status" value="1"/>
</dbReference>
<keyword evidence="8" id="KW-0408">Iron</keyword>
<dbReference type="PANTHER" id="PTHR31155">
    <property type="entry name" value="ACYL- ACYL-CARRIER-PROTEIN DESATURASE-RELATED"/>
    <property type="match status" value="1"/>
</dbReference>
<gene>
    <name evidence="11" type="ORF">SAMN00790413_03902</name>
</gene>
<keyword evidence="7" id="KW-0560">Oxidoreductase</keyword>
<evidence type="ECO:0000256" key="6">
    <source>
        <dbReference type="ARBA" id="ARBA00022832"/>
    </source>
</evidence>
<evidence type="ECO:0000256" key="9">
    <source>
        <dbReference type="ARBA" id="ARBA00023098"/>
    </source>
</evidence>
<dbReference type="InterPro" id="IPR005067">
    <property type="entry name" value="Fatty_acid_desaturase-2"/>
</dbReference>
<evidence type="ECO:0000256" key="3">
    <source>
        <dbReference type="ARBA" id="ARBA00011738"/>
    </source>
</evidence>
<keyword evidence="10" id="KW-0275">Fatty acid biosynthesis</keyword>
<reference evidence="11 12" key="1">
    <citation type="submission" date="2017-04" db="EMBL/GenBank/DDBJ databases">
        <authorList>
            <person name="Afonso C.L."/>
            <person name="Miller P.J."/>
            <person name="Scott M.A."/>
            <person name="Spackman E."/>
            <person name="Goraichik I."/>
            <person name="Dimitrov K.M."/>
            <person name="Suarez D.L."/>
            <person name="Swayne D.E."/>
        </authorList>
    </citation>
    <scope>NUCLEOTIDE SEQUENCE [LARGE SCALE GENOMIC DNA]</scope>
    <source>
        <strain evidence="11 12">KR-140</strain>
    </source>
</reference>
<dbReference type="InterPro" id="IPR012348">
    <property type="entry name" value="RNR-like"/>
</dbReference>
<dbReference type="GO" id="GO:0045300">
    <property type="term" value="F:stearoyl-[ACP] desaturase activity"/>
    <property type="evidence" value="ECO:0007669"/>
    <property type="project" value="InterPro"/>
</dbReference>
<evidence type="ECO:0000313" key="12">
    <source>
        <dbReference type="Proteomes" id="UP000192582"/>
    </source>
</evidence>
<evidence type="ECO:0000256" key="1">
    <source>
        <dbReference type="ARBA" id="ARBA00001954"/>
    </source>
</evidence>
<accession>A0A1W1U9I3</accession>
<proteinExistence type="inferred from homology"/>
<dbReference type="AlphaFoldDB" id="A0A1W1U9I3"/>
<keyword evidence="5" id="KW-0479">Metal-binding</keyword>
<dbReference type="Pfam" id="PF03405">
    <property type="entry name" value="FA_desaturase_2"/>
    <property type="match status" value="1"/>
</dbReference>
<dbReference type="SUPFAM" id="SSF47240">
    <property type="entry name" value="Ferritin-like"/>
    <property type="match status" value="1"/>
</dbReference>
<evidence type="ECO:0000256" key="5">
    <source>
        <dbReference type="ARBA" id="ARBA00022723"/>
    </source>
</evidence>
<evidence type="ECO:0000256" key="4">
    <source>
        <dbReference type="ARBA" id="ARBA00022516"/>
    </source>
</evidence>
<dbReference type="Proteomes" id="UP000192582">
    <property type="component" value="Unassembled WGS sequence"/>
</dbReference>
<comment type="cofactor">
    <cofactor evidence="1">
        <name>Fe(2+)</name>
        <dbReference type="ChEBI" id="CHEBI:29033"/>
    </cofactor>
</comment>
<evidence type="ECO:0000256" key="8">
    <source>
        <dbReference type="ARBA" id="ARBA00023004"/>
    </source>
</evidence>
<keyword evidence="12" id="KW-1185">Reference proteome</keyword>